<dbReference type="PROSITE" id="PS51904">
    <property type="entry name" value="GLYCOSYL_HYDROL_F25_2"/>
    <property type="match status" value="1"/>
</dbReference>
<comment type="similarity">
    <text evidence="1">Belongs to the glycosyl hydrolase 25 family.</text>
</comment>
<proteinExistence type="inferred from homology"/>
<dbReference type="Proteomes" id="UP001180481">
    <property type="component" value="Chromosome"/>
</dbReference>
<dbReference type="Pfam" id="PF01183">
    <property type="entry name" value="Glyco_hydro_25"/>
    <property type="match status" value="1"/>
</dbReference>
<evidence type="ECO:0000256" key="1">
    <source>
        <dbReference type="ARBA" id="ARBA00010646"/>
    </source>
</evidence>
<dbReference type="EMBL" id="CP133721">
    <property type="protein sequence ID" value="WMW77357.1"/>
    <property type="molecule type" value="Genomic_DNA"/>
</dbReference>
<dbReference type="SUPFAM" id="SSF51445">
    <property type="entry name" value="(Trans)glycosidases"/>
    <property type="match status" value="1"/>
</dbReference>
<sequence>MTKNLSEEQRRLEDKRIQNIIEKHPTCLLGIDVSQYQGEIDWANVEAKEEQFELHFVIVRATAGRTKCDSQFKSNWEQLPQTPYVQGAYHYYRPDENSTDQAVNFCKHVKLRKGNLPPIVDIEKMPKGQSMEQLKVGLQNWLTRVEKKYGVKPIIYTGEKYYEDFLKEDFPTYKFWIANYNHWKEKIHPDYLMWQFTEKASLHGIPELVDLNVFNGTQADLKKICLK</sequence>
<protein>
    <submittedName>
        <fullName evidence="4">GH25 family lysozyme</fullName>
    </submittedName>
</protein>
<gene>
    <name evidence="4" type="ORF">RF683_07625</name>
</gene>
<dbReference type="InterPro" id="IPR018077">
    <property type="entry name" value="Glyco_hydro_fam25_subgr"/>
</dbReference>
<keyword evidence="2" id="KW-0378">Hydrolase</keyword>
<accession>A0ABY9R7Y1</accession>
<keyword evidence="5" id="KW-1185">Reference proteome</keyword>
<evidence type="ECO:0000313" key="5">
    <source>
        <dbReference type="Proteomes" id="UP001180481"/>
    </source>
</evidence>
<dbReference type="InterPro" id="IPR002053">
    <property type="entry name" value="Glyco_hydro_25"/>
</dbReference>
<evidence type="ECO:0000256" key="2">
    <source>
        <dbReference type="ARBA" id="ARBA00022801"/>
    </source>
</evidence>
<dbReference type="RefSeq" id="WP_309531732.1">
    <property type="nucleotide sequence ID" value="NZ_CP133721.1"/>
</dbReference>
<reference evidence="4" key="1">
    <citation type="submission" date="2023-09" db="EMBL/GenBank/DDBJ databases">
        <title>Flavobacterium sp. 20NA77.7 isolated from freshwater.</title>
        <authorList>
            <person name="Le V."/>
            <person name="Ko S.-R."/>
            <person name="Ahn C.-Y."/>
            <person name="Oh H.-M."/>
        </authorList>
    </citation>
    <scope>NUCLEOTIDE SEQUENCE</scope>
    <source>
        <strain evidence="4">20NA77.7</strain>
    </source>
</reference>
<organism evidence="4 5">
    <name type="scientific">Flavobacterium nakdongensis</name>
    <dbReference type="NCBI Taxonomy" id="3073563"/>
    <lineage>
        <taxon>Bacteria</taxon>
        <taxon>Pseudomonadati</taxon>
        <taxon>Bacteroidota</taxon>
        <taxon>Flavobacteriia</taxon>
        <taxon>Flavobacteriales</taxon>
        <taxon>Flavobacteriaceae</taxon>
        <taxon>Flavobacterium</taxon>
    </lineage>
</organism>
<evidence type="ECO:0000313" key="4">
    <source>
        <dbReference type="EMBL" id="WMW77357.1"/>
    </source>
</evidence>
<dbReference type="PANTHER" id="PTHR34135">
    <property type="entry name" value="LYSOZYME"/>
    <property type="match status" value="1"/>
</dbReference>
<dbReference type="SMART" id="SM00641">
    <property type="entry name" value="Glyco_25"/>
    <property type="match status" value="1"/>
</dbReference>
<evidence type="ECO:0000256" key="3">
    <source>
        <dbReference type="ARBA" id="ARBA00023295"/>
    </source>
</evidence>
<dbReference type="PANTHER" id="PTHR34135:SF2">
    <property type="entry name" value="LYSOZYME"/>
    <property type="match status" value="1"/>
</dbReference>
<keyword evidence="3" id="KW-0326">Glycosidase</keyword>
<dbReference type="Gene3D" id="3.20.20.80">
    <property type="entry name" value="Glycosidases"/>
    <property type="match status" value="1"/>
</dbReference>
<dbReference type="InterPro" id="IPR017853">
    <property type="entry name" value="GH"/>
</dbReference>
<name>A0ABY9R7Y1_9FLAO</name>